<feature type="domain" description="DNA/RNA non-specific endonuclease/pyrophosphatase/phosphodiesterase" evidence="3">
    <location>
        <begin position="60"/>
        <end position="277"/>
    </location>
</feature>
<feature type="signal peptide" evidence="1">
    <location>
        <begin position="1"/>
        <end position="16"/>
    </location>
</feature>
<dbReference type="InterPro" id="IPR044925">
    <property type="entry name" value="His-Me_finger_sf"/>
</dbReference>
<dbReference type="InterPro" id="IPR044929">
    <property type="entry name" value="DNA/RNA_non-sp_Endonuclease_sf"/>
</dbReference>
<proteinExistence type="predicted"/>
<evidence type="ECO:0000313" key="4">
    <source>
        <dbReference type="EMBL" id="KAL2078990.1"/>
    </source>
</evidence>
<dbReference type="SMART" id="SM00477">
    <property type="entry name" value="NUC"/>
    <property type="match status" value="1"/>
</dbReference>
<evidence type="ECO:0000259" key="3">
    <source>
        <dbReference type="SMART" id="SM00892"/>
    </source>
</evidence>
<dbReference type="InterPro" id="IPR001604">
    <property type="entry name" value="Endo_G_ENPP1-like_dom"/>
</dbReference>
<feature type="chain" id="PRO_5044806841" description="Endonuclease domain-containing 1 protein" evidence="1">
    <location>
        <begin position="17"/>
        <end position="298"/>
    </location>
</feature>
<dbReference type="SMART" id="SM00892">
    <property type="entry name" value="Endonuclease_NS"/>
    <property type="match status" value="1"/>
</dbReference>
<dbReference type="Pfam" id="PF01223">
    <property type="entry name" value="Endonuclease_NS"/>
    <property type="match status" value="1"/>
</dbReference>
<evidence type="ECO:0000259" key="2">
    <source>
        <dbReference type="SMART" id="SM00477"/>
    </source>
</evidence>
<evidence type="ECO:0000256" key="1">
    <source>
        <dbReference type="SAM" id="SignalP"/>
    </source>
</evidence>
<gene>
    <name evidence="4" type="ORF">ACEWY4_024734</name>
</gene>
<evidence type="ECO:0008006" key="6">
    <source>
        <dbReference type="Google" id="ProtNLM"/>
    </source>
</evidence>
<accession>A0ABD1IYC0</accession>
<dbReference type="PANTHER" id="PTHR21472">
    <property type="entry name" value="ENDONUCLEASE DOMAIN-CONTAINING 1 PROTEIN ENDOD1"/>
    <property type="match status" value="1"/>
</dbReference>
<keyword evidence="5" id="KW-1185">Reference proteome</keyword>
<dbReference type="AlphaFoldDB" id="A0ABD1IYC0"/>
<dbReference type="PANTHER" id="PTHR21472:SF16">
    <property type="entry name" value="ENDONUCLEASE DOMAIN-CONTAINING 1 PROTEIN-LIKE"/>
    <property type="match status" value="1"/>
</dbReference>
<dbReference type="Gene3D" id="3.40.570.10">
    <property type="entry name" value="Extracellular Endonuclease, subunit A"/>
    <property type="match status" value="1"/>
</dbReference>
<name>A0ABD1IYC0_9TELE</name>
<dbReference type="SUPFAM" id="SSF54060">
    <property type="entry name" value="His-Me finger endonucleases"/>
    <property type="match status" value="1"/>
</dbReference>
<dbReference type="Proteomes" id="UP001591681">
    <property type="component" value="Unassembled WGS sequence"/>
</dbReference>
<dbReference type="InterPro" id="IPR039015">
    <property type="entry name" value="ENDOD1"/>
</dbReference>
<keyword evidence="1" id="KW-0732">Signal</keyword>
<protein>
    <recommendedName>
        <fullName evidence="6">Endonuclease domain-containing 1 protein</fullName>
    </recommendedName>
</protein>
<dbReference type="EMBL" id="JBHFQA010000022">
    <property type="protein sequence ID" value="KAL2078990.1"/>
    <property type="molecule type" value="Genomic_DNA"/>
</dbReference>
<comment type="caution">
    <text evidence="4">The sequence shown here is derived from an EMBL/GenBank/DDBJ whole genome shotgun (WGS) entry which is preliminary data.</text>
</comment>
<dbReference type="InterPro" id="IPR020821">
    <property type="entry name" value="ENPP1-3/EXOG-like_nuc-like"/>
</dbReference>
<reference evidence="4 5" key="1">
    <citation type="submission" date="2024-09" db="EMBL/GenBank/DDBJ databases">
        <title>A chromosome-level genome assembly of Gray's grenadier anchovy, Coilia grayii.</title>
        <authorList>
            <person name="Fu Z."/>
        </authorList>
    </citation>
    <scope>NUCLEOTIDE SEQUENCE [LARGE SCALE GENOMIC DNA]</scope>
    <source>
        <strain evidence="4">G4</strain>
        <tissue evidence="4">Muscle</tissue>
    </source>
</reference>
<feature type="domain" description="ENPP1-3/EXOG-like endonuclease/phosphodiesterase" evidence="2">
    <location>
        <begin position="61"/>
        <end position="291"/>
    </location>
</feature>
<organism evidence="4 5">
    <name type="scientific">Coilia grayii</name>
    <name type="common">Gray's grenadier anchovy</name>
    <dbReference type="NCBI Taxonomy" id="363190"/>
    <lineage>
        <taxon>Eukaryota</taxon>
        <taxon>Metazoa</taxon>
        <taxon>Chordata</taxon>
        <taxon>Craniata</taxon>
        <taxon>Vertebrata</taxon>
        <taxon>Euteleostomi</taxon>
        <taxon>Actinopterygii</taxon>
        <taxon>Neopterygii</taxon>
        <taxon>Teleostei</taxon>
        <taxon>Clupei</taxon>
        <taxon>Clupeiformes</taxon>
        <taxon>Clupeoidei</taxon>
        <taxon>Engraulidae</taxon>
        <taxon>Coilinae</taxon>
        <taxon>Coilia</taxon>
    </lineage>
</organism>
<sequence>MPLRWLWLLALHLCAGVQVRLAGAAVSDSFRKCSEFFYMRTAPAGVGGGSLRWICQRYGDKPRYATLYDASQRLAIFSAYTFKKTDGRGRVDTPWMYEPQLASADENGNMRTLPPSGETTPLIEESQALLEDYTDAVEYERGPLNPDQHQSDSPDKASTYTLTNVVPLVVDFLEGPWTAYTHTVRRRLNNFCLGPAYLVTGVTVAGLSIRRGRETRLAVPELVWSAYCCPRYDRNSPYEVRYMFPVYAAYGLNQRGQAVLEVPLKTLESLLKSHSDIEANLALFYRDCVAENTAKKKK</sequence>
<evidence type="ECO:0000313" key="5">
    <source>
        <dbReference type="Proteomes" id="UP001591681"/>
    </source>
</evidence>